<organism evidence="1">
    <name type="scientific">uncultured marine thaumarchaeote AD1000_36_B08</name>
    <dbReference type="NCBI Taxonomy" id="1455910"/>
    <lineage>
        <taxon>Archaea</taxon>
        <taxon>Nitrososphaerota</taxon>
        <taxon>environmental samples</taxon>
    </lineage>
</organism>
<protein>
    <submittedName>
        <fullName evidence="1">Uncharacterized protein</fullName>
    </submittedName>
</protein>
<reference evidence="1" key="1">
    <citation type="journal article" date="2014" name="Genome Biol. Evol.">
        <title>Pangenome evidence for extensive interdomain horizontal transfer affecting lineage core and shell genes in uncultured planktonic thaumarchaeota and euryarchaeota.</title>
        <authorList>
            <person name="Deschamps P."/>
            <person name="Zivanovic Y."/>
            <person name="Moreira D."/>
            <person name="Rodriguez-Valera F."/>
            <person name="Lopez-Garcia P."/>
        </authorList>
    </citation>
    <scope>NUCLEOTIDE SEQUENCE</scope>
</reference>
<dbReference type="EMBL" id="KF900394">
    <property type="protein sequence ID" value="AIE93462.1"/>
    <property type="molecule type" value="Genomic_DNA"/>
</dbReference>
<dbReference type="AlphaFoldDB" id="A0A075FV13"/>
<sequence length="112" mass="13747">MLLHFIFVIKEEDLLKRKKEFNYIKQMANFFKKWIKENFSEDFDVQYDEMITKPRNILQRLDIHNLLSDHRSRGEDIYHFYLTHFRPIWTDCAGAEGFHSENFGMSLWQEPK</sequence>
<evidence type="ECO:0000313" key="1">
    <source>
        <dbReference type="EMBL" id="AIE93462.1"/>
    </source>
</evidence>
<name>A0A075FV13_9ARCH</name>
<proteinExistence type="predicted"/>
<accession>A0A075FV13</accession>